<evidence type="ECO:0000313" key="2">
    <source>
        <dbReference type="Proteomes" id="UP000826300"/>
    </source>
</evidence>
<proteinExistence type="predicted"/>
<evidence type="ECO:0000313" key="1">
    <source>
        <dbReference type="EMBL" id="QYZ68832.1"/>
    </source>
</evidence>
<dbReference type="RefSeq" id="WP_220661052.1">
    <property type="nucleotide sequence ID" value="NZ_CP069370.1"/>
</dbReference>
<reference evidence="1" key="1">
    <citation type="submission" date="2021-02" db="EMBL/GenBank/DDBJ databases">
        <title>Rhodobacter shimadae sp. nov., an aerobic anoxygenic phototrophic bacterium isolated from a hot spring.</title>
        <authorList>
            <person name="Muramatsu S."/>
            <person name="Haruta S."/>
            <person name="Hirose S."/>
            <person name="Hanada S."/>
        </authorList>
    </citation>
    <scope>NUCLEOTIDE SEQUENCE</scope>
    <source>
        <strain evidence="1">N10</strain>
    </source>
</reference>
<name>A0A8G1EAZ2_9RHOB</name>
<dbReference type="AlphaFoldDB" id="A0A8G1EAZ2"/>
<sequence>MQPQDDWRSQETPEGYLREHLENARMAEFVYCPKTDAAKAFALHLTALTIAHEDVTAPRRRRRQSTALESFEGAVAAFAADLVRHSQFQDSAGFFYRPSDKDLLGETLVSVRSFDQLREYWVRMGLMESTSSFVVRETFDGADIGRTWGRAARYRATTSLLSLAEDFGITPSSIGDHFDRQISRIRPVMVRESKGTAGFSTGKPRRIAHKGDKYQSEVQRVDRINSILSAGGFDLPDAPSVYRLFNEGDNPRFDFNMGGRLYCRSDTDWQNMGKIERSLITWQSEPTVELDVRASHLFILYALNGQELPQDEDPYSLPGVEREVSKVLFAATTGRGKPPEQWPRKFSAEYFEKSGVKVSRKYKLSAVVEALLDKHPLIRTIAPGKLDWARLQYEESECFISCLLRLGEENGVAALPVHDSIIVARRHMDLAHRLLEEAYRDRFGFSPVIRADS</sequence>
<organism evidence="1 2">
    <name type="scientific">Neotabrizicola shimadae</name>
    <dbReference type="NCBI Taxonomy" id="2807096"/>
    <lineage>
        <taxon>Bacteria</taxon>
        <taxon>Pseudomonadati</taxon>
        <taxon>Pseudomonadota</taxon>
        <taxon>Alphaproteobacteria</taxon>
        <taxon>Rhodobacterales</taxon>
        <taxon>Paracoccaceae</taxon>
        <taxon>Neotabrizicola</taxon>
    </lineage>
</organism>
<dbReference type="KEGG" id="nsm:JO391_13805"/>
<keyword evidence="2" id="KW-1185">Reference proteome</keyword>
<gene>
    <name evidence="1" type="ORF">JO391_13805</name>
</gene>
<dbReference type="Proteomes" id="UP000826300">
    <property type="component" value="Chromosome"/>
</dbReference>
<accession>A0A8G1EAZ2</accession>
<dbReference type="EMBL" id="CP069370">
    <property type="protein sequence ID" value="QYZ68832.1"/>
    <property type="molecule type" value="Genomic_DNA"/>
</dbReference>
<protein>
    <submittedName>
        <fullName evidence="1">Uncharacterized protein</fullName>
    </submittedName>
</protein>